<organism evidence="5 6">
    <name type="scientific">Wansuia hejianensis</name>
    <dbReference type="NCBI Taxonomy" id="2763667"/>
    <lineage>
        <taxon>Bacteria</taxon>
        <taxon>Bacillati</taxon>
        <taxon>Bacillota</taxon>
        <taxon>Clostridia</taxon>
        <taxon>Lachnospirales</taxon>
        <taxon>Lachnospiraceae</taxon>
        <taxon>Wansuia</taxon>
    </lineage>
</organism>
<evidence type="ECO:0000256" key="1">
    <source>
        <dbReference type="ARBA" id="ARBA00008857"/>
    </source>
</evidence>
<dbReference type="GO" id="GO:0003677">
    <property type="term" value="F:DNA binding"/>
    <property type="evidence" value="ECO:0007669"/>
    <property type="project" value="UniProtKB-KW"/>
</dbReference>
<name>A0A7G9GAN1_9FIRM</name>
<dbReference type="InterPro" id="IPR013762">
    <property type="entry name" value="Integrase-like_cat_sf"/>
</dbReference>
<dbReference type="InterPro" id="IPR011010">
    <property type="entry name" value="DNA_brk_join_enz"/>
</dbReference>
<dbReference type="PROSITE" id="PS51898">
    <property type="entry name" value="TYR_RECOMBINASE"/>
    <property type="match status" value="1"/>
</dbReference>
<dbReference type="SUPFAM" id="SSF56349">
    <property type="entry name" value="DNA breaking-rejoining enzymes"/>
    <property type="match status" value="1"/>
</dbReference>
<dbReference type="Gene3D" id="1.10.443.10">
    <property type="entry name" value="Intergrase catalytic core"/>
    <property type="match status" value="1"/>
</dbReference>
<dbReference type="Gene3D" id="1.10.150.130">
    <property type="match status" value="1"/>
</dbReference>
<evidence type="ECO:0000259" key="4">
    <source>
        <dbReference type="PROSITE" id="PS51898"/>
    </source>
</evidence>
<keyword evidence="2" id="KW-0238">DNA-binding</keyword>
<dbReference type="AlphaFoldDB" id="A0A7G9GAN1"/>
<dbReference type="Pfam" id="PF00589">
    <property type="entry name" value="Phage_integrase"/>
    <property type="match status" value="1"/>
</dbReference>
<dbReference type="InterPro" id="IPR002104">
    <property type="entry name" value="Integrase_catalytic"/>
</dbReference>
<feature type="domain" description="Tyr recombinase" evidence="4">
    <location>
        <begin position="168"/>
        <end position="355"/>
    </location>
</feature>
<dbReference type="EMBL" id="CP060635">
    <property type="protein sequence ID" value="QNM07863.1"/>
    <property type="molecule type" value="Genomic_DNA"/>
</dbReference>
<dbReference type="RefSeq" id="WP_118646629.1">
    <property type="nucleotide sequence ID" value="NZ_CP060635.1"/>
</dbReference>
<dbReference type="GO" id="GO:0015074">
    <property type="term" value="P:DNA integration"/>
    <property type="evidence" value="ECO:0007669"/>
    <property type="project" value="InterPro"/>
</dbReference>
<dbReference type="GO" id="GO:0006310">
    <property type="term" value="P:DNA recombination"/>
    <property type="evidence" value="ECO:0007669"/>
    <property type="project" value="UniProtKB-KW"/>
</dbReference>
<dbReference type="InterPro" id="IPR050090">
    <property type="entry name" value="Tyrosine_recombinase_XerCD"/>
</dbReference>
<keyword evidence="6" id="KW-1185">Reference proteome</keyword>
<evidence type="ECO:0000256" key="2">
    <source>
        <dbReference type="ARBA" id="ARBA00023125"/>
    </source>
</evidence>
<gene>
    <name evidence="5" type="ORF">H9Q79_13210</name>
</gene>
<accession>A0A7G9GAN1</accession>
<dbReference type="Proteomes" id="UP000515860">
    <property type="component" value="Chromosome"/>
</dbReference>
<keyword evidence="3" id="KW-0233">DNA recombination</keyword>
<comment type="similarity">
    <text evidence="1">Belongs to the 'phage' integrase family.</text>
</comment>
<dbReference type="PANTHER" id="PTHR30349:SF41">
    <property type="entry name" value="INTEGRASE_RECOMBINASE PROTEIN MJ0367-RELATED"/>
    <property type="match status" value="1"/>
</dbReference>
<reference evidence="5 6" key="1">
    <citation type="submission" date="2020-08" db="EMBL/GenBank/DDBJ databases">
        <authorList>
            <person name="Liu C."/>
            <person name="Sun Q."/>
        </authorList>
    </citation>
    <scope>NUCLEOTIDE SEQUENCE [LARGE SCALE GENOMIC DNA]</scope>
    <source>
        <strain evidence="5 6">NSJ-29</strain>
    </source>
</reference>
<evidence type="ECO:0000313" key="6">
    <source>
        <dbReference type="Proteomes" id="UP000515860"/>
    </source>
</evidence>
<protein>
    <submittedName>
        <fullName evidence="5">Tyrosine-type recombinase/integrase</fullName>
    </submittedName>
</protein>
<evidence type="ECO:0000256" key="3">
    <source>
        <dbReference type="ARBA" id="ARBA00023172"/>
    </source>
</evidence>
<sequence>MNCYYVETQKEGLRTFYTVRCRLDGKEVPAANQFLMHKLRESCSPNTVKRFAFSISYYLSYLEEKHLTVGLVFGMAYDRQHAHFIEFLHWLRAGKHILEPRKRGPNNSTCNTYLQDIFGWYQFLELENEQFQNLKVLSSHVVTFTNSIGIRFSVARKTFKGYLPEDEHIGRTIEQDQILMLLLHCTNVRDQLLLLLLAETGFRIGEMLGIRYTRDVDYENRTISVRFRENWNGARAKNAEHRRAKLSEETFEVFQFYLSEYRELLKKTEYLFVILTGEDSGKPLKVNTVYAMLRRLEVKTGIKATPHMLRHYFANERRRDGWDLFLISKALGHRQIATTEKYLDVGSDELAEAAEQYYQKHKGMFMADRLL</sequence>
<proteinExistence type="inferred from homology"/>
<dbReference type="KEGG" id="whj:H9Q79_13210"/>
<dbReference type="InterPro" id="IPR010998">
    <property type="entry name" value="Integrase_recombinase_N"/>
</dbReference>
<evidence type="ECO:0000313" key="5">
    <source>
        <dbReference type="EMBL" id="QNM07863.1"/>
    </source>
</evidence>
<dbReference type="PANTHER" id="PTHR30349">
    <property type="entry name" value="PHAGE INTEGRASE-RELATED"/>
    <property type="match status" value="1"/>
</dbReference>